<evidence type="ECO:0000313" key="2">
    <source>
        <dbReference type="EMBL" id="KAJ8867974.1"/>
    </source>
</evidence>
<protein>
    <submittedName>
        <fullName evidence="2">Uncharacterized protein</fullName>
    </submittedName>
</protein>
<reference evidence="2 3" key="1">
    <citation type="submission" date="2023-02" db="EMBL/GenBank/DDBJ databases">
        <title>LHISI_Scaffold_Assembly.</title>
        <authorList>
            <person name="Stuart O.P."/>
            <person name="Cleave R."/>
            <person name="Magrath M.J.L."/>
            <person name="Mikheyev A.S."/>
        </authorList>
    </citation>
    <scope>NUCLEOTIDE SEQUENCE [LARGE SCALE GENOMIC DNA]</scope>
    <source>
        <strain evidence="2">Daus_M_001</strain>
        <tissue evidence="2">Leg muscle</tissue>
    </source>
</reference>
<sequence length="494" mass="54519">MAAQNNVTIFSLLPHSSHEMQPLGRTFMSPPKAYYSENVRMWLRENQRPVSSYDVIDLFGSTYVNCQTTEIAINGFRCTGLYPVDRNIFQDSDFIAASQEVEYRTEHQGGTVEISASVLVASQHEEPRVVTSIFALPQMVEQPLPSSISVAPLDIIPVPTIRKRISTRGRKATSPAVITSPCKQTLVLSSGKSKRRKCQPDKGRGNYKRGGAASAGTGRRGRGHFDLDICIPQGRPPTEDDADSMFCGQKFLVDCNQEAWIQCALCSLWVLEECMGNDRDIYVCDFCQLCDTKTERGGAVVAHWTRVREDSGSITGLDVLIYGFPWFAEITPGDCCSGSLTKAMTDSFPFLTHSLFPLAAQTGLYNVPSCLGHVEWDRGLGIVLASTVDESHEDHLKYVSTRHHAETVPLLPVEGIIAEQPIHSSRRSFHDTTLRICTRRCCGRRGSLTNSTRARILAAVIRFPLVRVYTPGVTFALSSNVDAVLPATIALSVR</sequence>
<evidence type="ECO:0000256" key="1">
    <source>
        <dbReference type="SAM" id="MobiDB-lite"/>
    </source>
</evidence>
<keyword evidence="3" id="KW-1185">Reference proteome</keyword>
<feature type="region of interest" description="Disordered" evidence="1">
    <location>
        <begin position="189"/>
        <end position="219"/>
    </location>
</feature>
<name>A0ABQ9GA90_9NEOP</name>
<proteinExistence type="predicted"/>
<accession>A0ABQ9GA90</accession>
<evidence type="ECO:0000313" key="3">
    <source>
        <dbReference type="Proteomes" id="UP001159363"/>
    </source>
</evidence>
<comment type="caution">
    <text evidence="2">The sequence shown here is derived from an EMBL/GenBank/DDBJ whole genome shotgun (WGS) entry which is preliminary data.</text>
</comment>
<dbReference type="EMBL" id="JARBHB010000015">
    <property type="protein sequence ID" value="KAJ8867974.1"/>
    <property type="molecule type" value="Genomic_DNA"/>
</dbReference>
<gene>
    <name evidence="2" type="ORF">PR048_031783</name>
</gene>
<organism evidence="2 3">
    <name type="scientific">Dryococelus australis</name>
    <dbReference type="NCBI Taxonomy" id="614101"/>
    <lineage>
        <taxon>Eukaryota</taxon>
        <taxon>Metazoa</taxon>
        <taxon>Ecdysozoa</taxon>
        <taxon>Arthropoda</taxon>
        <taxon>Hexapoda</taxon>
        <taxon>Insecta</taxon>
        <taxon>Pterygota</taxon>
        <taxon>Neoptera</taxon>
        <taxon>Polyneoptera</taxon>
        <taxon>Phasmatodea</taxon>
        <taxon>Verophasmatodea</taxon>
        <taxon>Anareolatae</taxon>
        <taxon>Phasmatidae</taxon>
        <taxon>Eurycanthinae</taxon>
        <taxon>Dryococelus</taxon>
    </lineage>
</organism>
<dbReference type="Proteomes" id="UP001159363">
    <property type="component" value="Chromosome 14"/>
</dbReference>